<protein>
    <submittedName>
        <fullName evidence="1">Uncharacterized protein</fullName>
    </submittedName>
</protein>
<comment type="caution">
    <text evidence="1">The sequence shown here is derived from an EMBL/GenBank/DDBJ whole genome shotgun (WGS) entry which is preliminary data.</text>
</comment>
<gene>
    <name evidence="1" type="ORF">D5H75_13910</name>
</gene>
<dbReference type="EMBL" id="QZEY01000004">
    <property type="protein sequence ID" value="RJL32603.1"/>
    <property type="molecule type" value="Genomic_DNA"/>
</dbReference>
<keyword evidence="2" id="KW-1185">Reference proteome</keyword>
<proteinExistence type="predicted"/>
<organism evidence="1 2">
    <name type="scientific">Bailinhaonella thermotolerans</name>
    <dbReference type="NCBI Taxonomy" id="1070861"/>
    <lineage>
        <taxon>Bacteria</taxon>
        <taxon>Bacillati</taxon>
        <taxon>Actinomycetota</taxon>
        <taxon>Actinomycetes</taxon>
        <taxon>Streptosporangiales</taxon>
        <taxon>Streptosporangiaceae</taxon>
        <taxon>Bailinhaonella</taxon>
    </lineage>
</organism>
<dbReference type="Proteomes" id="UP000265768">
    <property type="component" value="Unassembled WGS sequence"/>
</dbReference>
<reference evidence="1 2" key="1">
    <citation type="submission" date="2018-09" db="EMBL/GenBank/DDBJ databases">
        <title>YIM 75507 draft genome.</title>
        <authorList>
            <person name="Tang S."/>
            <person name="Feng Y."/>
        </authorList>
    </citation>
    <scope>NUCLEOTIDE SEQUENCE [LARGE SCALE GENOMIC DNA]</scope>
    <source>
        <strain evidence="1 2">YIM 75507</strain>
    </source>
</reference>
<evidence type="ECO:0000313" key="1">
    <source>
        <dbReference type="EMBL" id="RJL32603.1"/>
    </source>
</evidence>
<dbReference type="OrthoDB" id="4242556at2"/>
<name>A0A3A4ATB2_9ACTN</name>
<evidence type="ECO:0000313" key="2">
    <source>
        <dbReference type="Proteomes" id="UP000265768"/>
    </source>
</evidence>
<dbReference type="RefSeq" id="WP_119926852.1">
    <property type="nucleotide sequence ID" value="NZ_QZEY01000004.1"/>
</dbReference>
<accession>A0A3A4ATB2</accession>
<dbReference type="AlphaFoldDB" id="A0A3A4ATB2"/>
<sequence>MSNAIRSLADRVASKLVPQVRAGACCPPDPFYQYRCTGGIAYRRRCSQNCGCSTFCGPWEQIGGCA</sequence>